<name>A0A2W7NRW4_9BACT</name>
<gene>
    <name evidence="1" type="ORF">LX69_00631</name>
</gene>
<dbReference type="OrthoDB" id="794480at2"/>
<evidence type="ECO:0000313" key="1">
    <source>
        <dbReference type="EMBL" id="PZX19364.1"/>
    </source>
</evidence>
<accession>A0A2W7NRW4</accession>
<protein>
    <submittedName>
        <fullName evidence="1">Uncharacterized protein</fullName>
    </submittedName>
</protein>
<sequence length="116" mass="13634">MSYQTFTDQWETFLLKAGQYFNVMANYEFLLFIIGIQESGKGFGNFSKQEKTDLISLGICRILEIKGYMRQSGNDPEGWPLFETIKNHQVMPPLQHNRMMREGIMQYFETNVFNQS</sequence>
<dbReference type="RefSeq" id="WP_111444355.1">
    <property type="nucleotide sequence ID" value="NZ_QKZK01000004.1"/>
</dbReference>
<comment type="caution">
    <text evidence="1">The sequence shown here is derived from an EMBL/GenBank/DDBJ whole genome shotgun (WGS) entry which is preliminary data.</text>
</comment>
<dbReference type="AlphaFoldDB" id="A0A2W7NRW4"/>
<keyword evidence="2" id="KW-1185">Reference proteome</keyword>
<reference evidence="1 2" key="1">
    <citation type="submission" date="2018-06" db="EMBL/GenBank/DDBJ databases">
        <title>Genomic Encyclopedia of Archaeal and Bacterial Type Strains, Phase II (KMG-II): from individual species to whole genera.</title>
        <authorList>
            <person name="Goeker M."/>
        </authorList>
    </citation>
    <scope>NUCLEOTIDE SEQUENCE [LARGE SCALE GENOMIC DNA]</scope>
    <source>
        <strain evidence="1 2">DSM 6779</strain>
    </source>
</reference>
<evidence type="ECO:0000313" key="2">
    <source>
        <dbReference type="Proteomes" id="UP000249239"/>
    </source>
</evidence>
<organism evidence="1 2">
    <name type="scientific">Breznakibacter xylanolyticus</name>
    <dbReference type="NCBI Taxonomy" id="990"/>
    <lineage>
        <taxon>Bacteria</taxon>
        <taxon>Pseudomonadati</taxon>
        <taxon>Bacteroidota</taxon>
        <taxon>Bacteroidia</taxon>
        <taxon>Marinilabiliales</taxon>
        <taxon>Marinilabiliaceae</taxon>
        <taxon>Breznakibacter</taxon>
    </lineage>
</organism>
<dbReference type="EMBL" id="QKZK01000004">
    <property type="protein sequence ID" value="PZX19364.1"/>
    <property type="molecule type" value="Genomic_DNA"/>
</dbReference>
<dbReference type="Proteomes" id="UP000249239">
    <property type="component" value="Unassembled WGS sequence"/>
</dbReference>
<proteinExistence type="predicted"/>